<accession>M2PHK1</accession>
<dbReference type="HOGENOM" id="CLU_2903998_0_0_1"/>
<sequence length="62" mass="6821">MARAEGNEGIHSGDNACGHGGASRMDWCFLRTIGKVYVDAWRYVSSPATSQVVEQRIREVHG</sequence>
<organism evidence="2 3">
    <name type="scientific">Ceriporiopsis subvermispora (strain B)</name>
    <name type="common">White-rot fungus</name>
    <name type="synonym">Gelatoporia subvermispora</name>
    <dbReference type="NCBI Taxonomy" id="914234"/>
    <lineage>
        <taxon>Eukaryota</taxon>
        <taxon>Fungi</taxon>
        <taxon>Dikarya</taxon>
        <taxon>Basidiomycota</taxon>
        <taxon>Agaricomycotina</taxon>
        <taxon>Agaricomycetes</taxon>
        <taxon>Polyporales</taxon>
        <taxon>Gelatoporiaceae</taxon>
        <taxon>Gelatoporia</taxon>
    </lineage>
</organism>
<dbReference type="AlphaFoldDB" id="M2PHK1"/>
<dbReference type="EMBL" id="KB445800">
    <property type="protein sequence ID" value="EMD35544.1"/>
    <property type="molecule type" value="Genomic_DNA"/>
</dbReference>
<evidence type="ECO:0000313" key="3">
    <source>
        <dbReference type="Proteomes" id="UP000016930"/>
    </source>
</evidence>
<keyword evidence="3" id="KW-1185">Reference proteome</keyword>
<evidence type="ECO:0000256" key="1">
    <source>
        <dbReference type="SAM" id="MobiDB-lite"/>
    </source>
</evidence>
<dbReference type="Proteomes" id="UP000016930">
    <property type="component" value="Unassembled WGS sequence"/>
</dbReference>
<reference evidence="2 3" key="1">
    <citation type="journal article" date="2012" name="Proc. Natl. Acad. Sci. U.S.A.">
        <title>Comparative genomics of Ceriporiopsis subvermispora and Phanerochaete chrysosporium provide insight into selective ligninolysis.</title>
        <authorList>
            <person name="Fernandez-Fueyo E."/>
            <person name="Ruiz-Duenas F.J."/>
            <person name="Ferreira P."/>
            <person name="Floudas D."/>
            <person name="Hibbett D.S."/>
            <person name="Canessa P."/>
            <person name="Larrondo L.F."/>
            <person name="James T.Y."/>
            <person name="Seelenfreund D."/>
            <person name="Lobos S."/>
            <person name="Polanco R."/>
            <person name="Tello M."/>
            <person name="Honda Y."/>
            <person name="Watanabe T."/>
            <person name="Watanabe T."/>
            <person name="Ryu J.S."/>
            <person name="Kubicek C.P."/>
            <person name="Schmoll M."/>
            <person name="Gaskell J."/>
            <person name="Hammel K.E."/>
            <person name="St John F.J."/>
            <person name="Vanden Wymelenberg A."/>
            <person name="Sabat G."/>
            <person name="Splinter BonDurant S."/>
            <person name="Syed K."/>
            <person name="Yadav J.S."/>
            <person name="Doddapaneni H."/>
            <person name="Subramanian V."/>
            <person name="Lavin J.L."/>
            <person name="Oguiza J.A."/>
            <person name="Perez G."/>
            <person name="Pisabarro A.G."/>
            <person name="Ramirez L."/>
            <person name="Santoyo F."/>
            <person name="Master E."/>
            <person name="Coutinho P.M."/>
            <person name="Henrissat B."/>
            <person name="Lombard V."/>
            <person name="Magnuson J.K."/>
            <person name="Kuees U."/>
            <person name="Hori C."/>
            <person name="Igarashi K."/>
            <person name="Samejima M."/>
            <person name="Held B.W."/>
            <person name="Barry K.W."/>
            <person name="LaButti K.M."/>
            <person name="Lapidus A."/>
            <person name="Lindquist E.A."/>
            <person name="Lucas S.M."/>
            <person name="Riley R."/>
            <person name="Salamov A.A."/>
            <person name="Hoffmeister D."/>
            <person name="Schwenk D."/>
            <person name="Hadar Y."/>
            <person name="Yarden O."/>
            <person name="de Vries R.P."/>
            <person name="Wiebenga A."/>
            <person name="Stenlid J."/>
            <person name="Eastwood D."/>
            <person name="Grigoriev I.V."/>
            <person name="Berka R.M."/>
            <person name="Blanchette R.A."/>
            <person name="Kersten P."/>
            <person name="Martinez A.T."/>
            <person name="Vicuna R."/>
            <person name="Cullen D."/>
        </authorList>
    </citation>
    <scope>NUCLEOTIDE SEQUENCE [LARGE SCALE GENOMIC DNA]</scope>
    <source>
        <strain evidence="2 3">B</strain>
    </source>
</reference>
<feature type="region of interest" description="Disordered" evidence="1">
    <location>
        <begin position="1"/>
        <end position="20"/>
    </location>
</feature>
<name>M2PHK1_CERS8</name>
<protein>
    <submittedName>
        <fullName evidence="2">Uncharacterized protein</fullName>
    </submittedName>
</protein>
<proteinExistence type="predicted"/>
<gene>
    <name evidence="2" type="ORF">CERSUDRAFT_116291</name>
</gene>
<evidence type="ECO:0000313" key="2">
    <source>
        <dbReference type="EMBL" id="EMD35544.1"/>
    </source>
</evidence>